<sequence length="522" mass="58087">MKKWTMAATVLLMCMVTVLSGCSGTKNGGENINPAATKSPTSNADNQDDKGNQERQGNQDKDKPKDPVKFSVLIPGSGGNPPQEEDPILQQLNKDLNMDMDFNISTTEYNQVLTAKIAGGTPPDVFGVTKDTLKTFVEQDLLLDLEKYLDKLPNIKAAYTETDLNKGKFGGKLVALAKRPSIPMESYWIRADWLKNLKLEPPKTIEDFKKVLIAFTNDDPDGNKKKDTYGLTGADIPAFYGIFSAFGVAPPGHWMIQDNKVVYSTTAPVTKDALAFIADLVKAGAVDPEIVTNQNPLDKAFKGQAGVIPINWSGISTAAAVKTYTDINPNAEWVQLDALTGPGGKYYSIWDVGSNPSMIVLSKALEKEPEKLDKVLEYLNYITDPDKGQMLVNYGIEGKHYEMADGKVKVLPAISEMGYAWQVQLTGRNEMEYLKVKFADQEKEIDFALNLPRIKVYSSFVSLPDQVIADERYEYEELIKFMYSRRPLAEFDQYVEKLNSTFYLPERTQKAEAELKALGYII</sequence>
<gene>
    <name evidence="8" type="ORF">GCM10010911_41460</name>
</gene>
<dbReference type="AlphaFoldDB" id="A0A916Z7P6"/>
<keyword evidence="1" id="KW-1003">Cell membrane</keyword>
<dbReference type="SUPFAM" id="SSF53850">
    <property type="entry name" value="Periplasmic binding protein-like II"/>
    <property type="match status" value="1"/>
</dbReference>
<evidence type="ECO:0000256" key="7">
    <source>
        <dbReference type="SAM" id="SignalP"/>
    </source>
</evidence>
<evidence type="ECO:0000313" key="8">
    <source>
        <dbReference type="EMBL" id="GGD79102.1"/>
    </source>
</evidence>
<dbReference type="InterPro" id="IPR006059">
    <property type="entry name" value="SBP"/>
</dbReference>
<feature type="region of interest" description="Disordered" evidence="6">
    <location>
        <begin position="30"/>
        <end position="87"/>
    </location>
</feature>
<evidence type="ECO:0000256" key="2">
    <source>
        <dbReference type="ARBA" id="ARBA00022729"/>
    </source>
</evidence>
<dbReference type="PROSITE" id="PS51257">
    <property type="entry name" value="PROKAR_LIPOPROTEIN"/>
    <property type="match status" value="1"/>
</dbReference>
<keyword evidence="3" id="KW-0472">Membrane</keyword>
<organism evidence="8 9">
    <name type="scientific">Paenibacillus nasutitermitis</name>
    <dbReference type="NCBI Taxonomy" id="1652958"/>
    <lineage>
        <taxon>Bacteria</taxon>
        <taxon>Bacillati</taxon>
        <taxon>Bacillota</taxon>
        <taxon>Bacilli</taxon>
        <taxon>Bacillales</taxon>
        <taxon>Paenibacillaceae</taxon>
        <taxon>Paenibacillus</taxon>
    </lineage>
</organism>
<evidence type="ECO:0008006" key="10">
    <source>
        <dbReference type="Google" id="ProtNLM"/>
    </source>
</evidence>
<feature type="compositionally biased region" description="Basic and acidic residues" evidence="6">
    <location>
        <begin position="47"/>
        <end position="68"/>
    </location>
</feature>
<evidence type="ECO:0000256" key="1">
    <source>
        <dbReference type="ARBA" id="ARBA00022475"/>
    </source>
</evidence>
<name>A0A916Z7P6_9BACL</name>
<dbReference type="Proteomes" id="UP000612456">
    <property type="component" value="Unassembled WGS sequence"/>
</dbReference>
<evidence type="ECO:0000313" key="9">
    <source>
        <dbReference type="Proteomes" id="UP000612456"/>
    </source>
</evidence>
<keyword evidence="5" id="KW-0449">Lipoprotein</keyword>
<dbReference type="RefSeq" id="WP_188994490.1">
    <property type="nucleotide sequence ID" value="NZ_BMHP01000003.1"/>
</dbReference>
<keyword evidence="9" id="KW-1185">Reference proteome</keyword>
<accession>A0A916Z7P6</accession>
<dbReference type="EMBL" id="BMHP01000003">
    <property type="protein sequence ID" value="GGD79102.1"/>
    <property type="molecule type" value="Genomic_DNA"/>
</dbReference>
<evidence type="ECO:0000256" key="4">
    <source>
        <dbReference type="ARBA" id="ARBA00023139"/>
    </source>
</evidence>
<feature type="chain" id="PRO_5038712110" description="ABC transporter substrate-binding protein" evidence="7">
    <location>
        <begin position="21"/>
        <end position="522"/>
    </location>
</feature>
<feature type="signal peptide" evidence="7">
    <location>
        <begin position="1"/>
        <end position="20"/>
    </location>
</feature>
<dbReference type="Gene3D" id="3.40.190.10">
    <property type="entry name" value="Periplasmic binding protein-like II"/>
    <property type="match status" value="2"/>
</dbReference>
<dbReference type="PANTHER" id="PTHR43649:SF33">
    <property type="entry name" value="POLYGALACTURONAN_RHAMNOGALACTURONAN-BINDING PROTEIN YTCQ"/>
    <property type="match status" value="1"/>
</dbReference>
<dbReference type="PANTHER" id="PTHR43649">
    <property type="entry name" value="ARABINOSE-BINDING PROTEIN-RELATED"/>
    <property type="match status" value="1"/>
</dbReference>
<comment type="caution">
    <text evidence="8">The sequence shown here is derived from an EMBL/GenBank/DDBJ whole genome shotgun (WGS) entry which is preliminary data.</text>
</comment>
<keyword evidence="4" id="KW-0564">Palmitate</keyword>
<protein>
    <recommendedName>
        <fullName evidence="10">ABC transporter substrate-binding protein</fullName>
    </recommendedName>
</protein>
<dbReference type="Pfam" id="PF01547">
    <property type="entry name" value="SBP_bac_1"/>
    <property type="match status" value="1"/>
</dbReference>
<feature type="compositionally biased region" description="Polar residues" evidence="6">
    <location>
        <begin position="30"/>
        <end position="45"/>
    </location>
</feature>
<proteinExistence type="predicted"/>
<evidence type="ECO:0000256" key="3">
    <source>
        <dbReference type="ARBA" id="ARBA00023136"/>
    </source>
</evidence>
<reference evidence="8" key="2">
    <citation type="submission" date="2020-09" db="EMBL/GenBank/DDBJ databases">
        <authorList>
            <person name="Sun Q."/>
            <person name="Zhou Y."/>
        </authorList>
    </citation>
    <scope>NUCLEOTIDE SEQUENCE</scope>
    <source>
        <strain evidence="8">CGMCC 1.15178</strain>
    </source>
</reference>
<dbReference type="InterPro" id="IPR050490">
    <property type="entry name" value="Bact_solute-bd_prot1"/>
</dbReference>
<reference evidence="8" key="1">
    <citation type="journal article" date="2014" name="Int. J. Syst. Evol. Microbiol.">
        <title>Complete genome sequence of Corynebacterium casei LMG S-19264T (=DSM 44701T), isolated from a smear-ripened cheese.</title>
        <authorList>
            <consortium name="US DOE Joint Genome Institute (JGI-PGF)"/>
            <person name="Walter F."/>
            <person name="Albersmeier A."/>
            <person name="Kalinowski J."/>
            <person name="Ruckert C."/>
        </authorList>
    </citation>
    <scope>NUCLEOTIDE SEQUENCE</scope>
    <source>
        <strain evidence="8">CGMCC 1.15178</strain>
    </source>
</reference>
<keyword evidence="2 7" id="KW-0732">Signal</keyword>
<evidence type="ECO:0000256" key="5">
    <source>
        <dbReference type="ARBA" id="ARBA00023288"/>
    </source>
</evidence>
<evidence type="ECO:0000256" key="6">
    <source>
        <dbReference type="SAM" id="MobiDB-lite"/>
    </source>
</evidence>